<evidence type="ECO:0000313" key="2">
    <source>
        <dbReference type="EMBL" id="KAF4632975.1"/>
    </source>
</evidence>
<organism evidence="2 3">
    <name type="scientific">Cudoniella acicularis</name>
    <dbReference type="NCBI Taxonomy" id="354080"/>
    <lineage>
        <taxon>Eukaryota</taxon>
        <taxon>Fungi</taxon>
        <taxon>Dikarya</taxon>
        <taxon>Ascomycota</taxon>
        <taxon>Pezizomycotina</taxon>
        <taxon>Leotiomycetes</taxon>
        <taxon>Helotiales</taxon>
        <taxon>Tricladiaceae</taxon>
        <taxon>Cudoniella</taxon>
    </lineage>
</organism>
<name>A0A8H4RN19_9HELO</name>
<reference evidence="2 3" key="1">
    <citation type="submission" date="2020-03" db="EMBL/GenBank/DDBJ databases">
        <title>Draft Genome Sequence of Cudoniella acicularis.</title>
        <authorList>
            <person name="Buettner E."/>
            <person name="Kellner H."/>
        </authorList>
    </citation>
    <scope>NUCLEOTIDE SEQUENCE [LARGE SCALE GENOMIC DNA]</scope>
    <source>
        <strain evidence="2 3">DSM 108380</strain>
    </source>
</reference>
<dbReference type="AlphaFoldDB" id="A0A8H4RN19"/>
<dbReference type="SUPFAM" id="SSF51735">
    <property type="entry name" value="NAD(P)-binding Rossmann-fold domains"/>
    <property type="match status" value="1"/>
</dbReference>
<protein>
    <recommendedName>
        <fullName evidence="1">NAD-dependent epimerase/dehydratase domain-containing protein</fullName>
    </recommendedName>
</protein>
<dbReference type="InterPro" id="IPR036291">
    <property type="entry name" value="NAD(P)-bd_dom_sf"/>
</dbReference>
<accession>A0A8H4RN19</accession>
<dbReference type="EMBL" id="JAAMPI010000301">
    <property type="protein sequence ID" value="KAF4632975.1"/>
    <property type="molecule type" value="Genomic_DNA"/>
</dbReference>
<sequence length="153" mass="16422">MASETTPSSSPPLLGTVLVTSGNGLLGQHLIHVLELNTTTTSINHNHLHLGATYHTGSITPATTNTLLSSTKPTVIFHLASQYYNSLSTQNGERYFHNTNIKATEILLTRAAATDSSVKAFVFASTIDTYSDLPHENVDETHALWDSSSKNAG</sequence>
<gene>
    <name evidence="2" type="ORF">G7Y89_g5144</name>
</gene>
<proteinExistence type="predicted"/>
<keyword evidence="3" id="KW-1185">Reference proteome</keyword>
<dbReference type="Pfam" id="PF01370">
    <property type="entry name" value="Epimerase"/>
    <property type="match status" value="1"/>
</dbReference>
<evidence type="ECO:0000259" key="1">
    <source>
        <dbReference type="Pfam" id="PF01370"/>
    </source>
</evidence>
<comment type="caution">
    <text evidence="2">The sequence shown here is derived from an EMBL/GenBank/DDBJ whole genome shotgun (WGS) entry which is preliminary data.</text>
</comment>
<evidence type="ECO:0000313" key="3">
    <source>
        <dbReference type="Proteomes" id="UP000566819"/>
    </source>
</evidence>
<dbReference type="Gene3D" id="3.40.50.720">
    <property type="entry name" value="NAD(P)-binding Rossmann-like Domain"/>
    <property type="match status" value="1"/>
</dbReference>
<dbReference type="InterPro" id="IPR001509">
    <property type="entry name" value="Epimerase_deHydtase"/>
</dbReference>
<dbReference type="Proteomes" id="UP000566819">
    <property type="component" value="Unassembled WGS sequence"/>
</dbReference>
<feature type="domain" description="NAD-dependent epimerase/dehydratase" evidence="1">
    <location>
        <begin position="17"/>
        <end position="137"/>
    </location>
</feature>